<dbReference type="SUPFAM" id="SSF90123">
    <property type="entry name" value="ABC transporter transmembrane region"/>
    <property type="match status" value="1"/>
</dbReference>
<organism evidence="10 11">
    <name type="scientific">Petropleomorpha daqingensis</name>
    <dbReference type="NCBI Taxonomy" id="2026353"/>
    <lineage>
        <taxon>Bacteria</taxon>
        <taxon>Bacillati</taxon>
        <taxon>Actinomycetota</taxon>
        <taxon>Actinomycetes</taxon>
        <taxon>Geodermatophilales</taxon>
        <taxon>Geodermatophilaceae</taxon>
        <taxon>Petropleomorpha</taxon>
    </lineage>
</organism>
<evidence type="ECO:0000256" key="1">
    <source>
        <dbReference type="ARBA" id="ARBA00004651"/>
    </source>
</evidence>
<evidence type="ECO:0000256" key="2">
    <source>
        <dbReference type="ARBA" id="ARBA00022692"/>
    </source>
</evidence>
<dbReference type="InterPro" id="IPR027417">
    <property type="entry name" value="P-loop_NTPase"/>
</dbReference>
<keyword evidence="2 7" id="KW-0812">Transmembrane</keyword>
<evidence type="ECO:0000256" key="6">
    <source>
        <dbReference type="ARBA" id="ARBA00023136"/>
    </source>
</evidence>
<keyword evidence="3" id="KW-0547">Nucleotide-binding</keyword>
<dbReference type="Pfam" id="PF00005">
    <property type="entry name" value="ABC_tran"/>
    <property type="match status" value="1"/>
</dbReference>
<evidence type="ECO:0000256" key="3">
    <source>
        <dbReference type="ARBA" id="ARBA00022741"/>
    </source>
</evidence>
<evidence type="ECO:0000259" key="8">
    <source>
        <dbReference type="PROSITE" id="PS50893"/>
    </source>
</evidence>
<reference evidence="10 11" key="1">
    <citation type="submission" date="2020-07" db="EMBL/GenBank/DDBJ databases">
        <title>Sequencing the genomes of 1000 actinobacteria strains.</title>
        <authorList>
            <person name="Klenk H.-P."/>
        </authorList>
    </citation>
    <scope>NUCLEOTIDE SEQUENCE [LARGE SCALE GENOMIC DNA]</scope>
    <source>
        <strain evidence="10 11">DSM 104001</strain>
    </source>
</reference>
<dbReference type="InterPro" id="IPR011527">
    <property type="entry name" value="ABC1_TM_dom"/>
</dbReference>
<evidence type="ECO:0000313" key="10">
    <source>
        <dbReference type="EMBL" id="NYJ08257.1"/>
    </source>
</evidence>
<evidence type="ECO:0000256" key="7">
    <source>
        <dbReference type="SAM" id="Phobius"/>
    </source>
</evidence>
<keyword evidence="4" id="KW-0067">ATP-binding</keyword>
<comment type="subcellular location">
    <subcellularLocation>
        <location evidence="1">Cell membrane</location>
        <topology evidence="1">Multi-pass membrane protein</topology>
    </subcellularLocation>
</comment>
<dbReference type="SMART" id="SM00382">
    <property type="entry name" value="AAA"/>
    <property type="match status" value="1"/>
</dbReference>
<proteinExistence type="predicted"/>
<dbReference type="NCBIfam" id="TIGR02857">
    <property type="entry name" value="CydD"/>
    <property type="match status" value="1"/>
</dbReference>
<evidence type="ECO:0000313" key="11">
    <source>
        <dbReference type="Proteomes" id="UP000541969"/>
    </source>
</evidence>
<keyword evidence="5 7" id="KW-1133">Transmembrane helix</keyword>
<dbReference type="RefSeq" id="WP_218859398.1">
    <property type="nucleotide sequence ID" value="NZ_JACBZT010000001.1"/>
</dbReference>
<dbReference type="PROSITE" id="PS00211">
    <property type="entry name" value="ABC_TRANSPORTER_1"/>
    <property type="match status" value="1"/>
</dbReference>
<sequence length="563" mass="58756">MRGVPGIDRRLFAESRPARRQLVAVVLFGLTTAALVVAQAGLLTDVIVRATEGSGALAATLAGLLAVVLARAALSGAAEVTALRSADEVKAGLRGRVLAGAVRRGPAWLGGRRSGELVALLTSGLDGVDVYVARFLPQLALAVLVPPVVLARIALADWPSAVVLLVTAPLIPVFMALIGRYTRSRTARQWHLLAGLGGHFLDVVEGLPTLKVHGRARAQVGVIRQVTERYRRTTMATLRIAFTSSLALELLATLGTALVAVAVGLRLLGGGLEYRPALLALLLAPEVYLPLRALGAQFHASADGVAAATHAYAVLDAPEPADDGLRAARLGGLPVPDMGTAAVVFRDVTLRYPERELPALDRVAFTVPPGALLAVTGATGAGKSSVLALLQRFAMPTGGEVTVGGRRLDDLPVAAWRERIAWVPQTPYLFDGTVADNVRLGRPGASDAEVREALGLAEAAEFVAALPGGPAGPVGERGLRLSSGQRQRIALARAFLRDAPLLLLDEPTAHLDPLTAAGVRRAVDRLMAGRTVVLVTHDRRWVAAADVVVALADGRPAAAERVA</sequence>
<feature type="transmembrane region" description="Helical" evidence="7">
    <location>
        <begin position="55"/>
        <end position="74"/>
    </location>
</feature>
<dbReference type="GO" id="GO:0016887">
    <property type="term" value="F:ATP hydrolysis activity"/>
    <property type="evidence" value="ECO:0007669"/>
    <property type="project" value="InterPro"/>
</dbReference>
<dbReference type="Gene3D" id="3.40.50.300">
    <property type="entry name" value="P-loop containing nucleotide triphosphate hydrolases"/>
    <property type="match status" value="1"/>
</dbReference>
<dbReference type="InterPro" id="IPR003593">
    <property type="entry name" value="AAA+_ATPase"/>
</dbReference>
<dbReference type="Pfam" id="PF00664">
    <property type="entry name" value="ABC_membrane"/>
    <property type="match status" value="1"/>
</dbReference>
<dbReference type="SUPFAM" id="SSF52540">
    <property type="entry name" value="P-loop containing nucleoside triphosphate hydrolases"/>
    <property type="match status" value="1"/>
</dbReference>
<dbReference type="PANTHER" id="PTHR24221">
    <property type="entry name" value="ATP-BINDING CASSETTE SUB-FAMILY B"/>
    <property type="match status" value="1"/>
</dbReference>
<dbReference type="EMBL" id="JACBZT010000001">
    <property type="protein sequence ID" value="NYJ08257.1"/>
    <property type="molecule type" value="Genomic_DNA"/>
</dbReference>
<dbReference type="InterPro" id="IPR017871">
    <property type="entry name" value="ABC_transporter-like_CS"/>
</dbReference>
<evidence type="ECO:0000256" key="4">
    <source>
        <dbReference type="ARBA" id="ARBA00022840"/>
    </source>
</evidence>
<dbReference type="InterPro" id="IPR003439">
    <property type="entry name" value="ABC_transporter-like_ATP-bd"/>
</dbReference>
<feature type="transmembrane region" description="Helical" evidence="7">
    <location>
        <begin position="240"/>
        <end position="268"/>
    </location>
</feature>
<name>A0A853CL10_9ACTN</name>
<dbReference type="PROSITE" id="PS50893">
    <property type="entry name" value="ABC_TRANSPORTER_2"/>
    <property type="match status" value="1"/>
</dbReference>
<dbReference type="GO" id="GO:0005886">
    <property type="term" value="C:plasma membrane"/>
    <property type="evidence" value="ECO:0007669"/>
    <property type="project" value="UniProtKB-SubCell"/>
</dbReference>
<feature type="transmembrane region" description="Helical" evidence="7">
    <location>
        <begin position="161"/>
        <end position="179"/>
    </location>
</feature>
<protein>
    <submittedName>
        <fullName evidence="10">Thiol reductant ABC exporter CydD subunit</fullName>
    </submittedName>
</protein>
<keyword evidence="11" id="KW-1185">Reference proteome</keyword>
<feature type="transmembrane region" description="Helical" evidence="7">
    <location>
        <begin position="21"/>
        <end position="43"/>
    </location>
</feature>
<gene>
    <name evidence="10" type="ORF">GGQ55_004535</name>
</gene>
<dbReference type="GO" id="GO:0005524">
    <property type="term" value="F:ATP binding"/>
    <property type="evidence" value="ECO:0007669"/>
    <property type="project" value="UniProtKB-KW"/>
</dbReference>
<evidence type="ECO:0000259" key="9">
    <source>
        <dbReference type="PROSITE" id="PS50929"/>
    </source>
</evidence>
<dbReference type="GO" id="GO:0140359">
    <property type="term" value="F:ABC-type transporter activity"/>
    <property type="evidence" value="ECO:0007669"/>
    <property type="project" value="InterPro"/>
</dbReference>
<feature type="domain" description="ABC transmembrane type-1" evidence="9">
    <location>
        <begin position="23"/>
        <end position="303"/>
    </location>
</feature>
<feature type="transmembrane region" description="Helical" evidence="7">
    <location>
        <begin position="135"/>
        <end position="155"/>
    </location>
</feature>
<dbReference type="PANTHER" id="PTHR24221:SF590">
    <property type="entry name" value="COMPONENT LINKED WITH THE ASSEMBLY OF CYTOCHROME' TRANSPORT TRANSMEMBRANE ATP-BINDING PROTEIN ABC TRANSPORTER CYDD-RELATED"/>
    <property type="match status" value="1"/>
</dbReference>
<dbReference type="Gene3D" id="1.20.1560.10">
    <property type="entry name" value="ABC transporter type 1, transmembrane domain"/>
    <property type="match status" value="1"/>
</dbReference>
<dbReference type="Proteomes" id="UP000541969">
    <property type="component" value="Unassembled WGS sequence"/>
</dbReference>
<dbReference type="PROSITE" id="PS50929">
    <property type="entry name" value="ABC_TM1F"/>
    <property type="match status" value="1"/>
</dbReference>
<dbReference type="CDD" id="cd18584">
    <property type="entry name" value="ABC_6TM_AarD_CydD"/>
    <property type="match status" value="1"/>
</dbReference>
<dbReference type="AlphaFoldDB" id="A0A853CL10"/>
<accession>A0A853CL10</accession>
<comment type="caution">
    <text evidence="10">The sequence shown here is derived from an EMBL/GenBank/DDBJ whole genome shotgun (WGS) entry which is preliminary data.</text>
</comment>
<dbReference type="InterPro" id="IPR014216">
    <property type="entry name" value="ABC_transptr_CydD"/>
</dbReference>
<keyword evidence="6 7" id="KW-0472">Membrane</keyword>
<dbReference type="GO" id="GO:0042883">
    <property type="term" value="P:cysteine transport"/>
    <property type="evidence" value="ECO:0007669"/>
    <property type="project" value="InterPro"/>
</dbReference>
<evidence type="ECO:0000256" key="5">
    <source>
        <dbReference type="ARBA" id="ARBA00022989"/>
    </source>
</evidence>
<dbReference type="InterPro" id="IPR036640">
    <property type="entry name" value="ABC1_TM_sf"/>
</dbReference>
<dbReference type="InterPro" id="IPR039421">
    <property type="entry name" value="Type_1_exporter"/>
</dbReference>
<feature type="domain" description="ABC transporter" evidence="8">
    <location>
        <begin position="343"/>
        <end position="562"/>
    </location>
</feature>